<reference evidence="1 2" key="1">
    <citation type="journal article" date="2015" name="Nature">
        <title>rRNA introns, odd ribosomes, and small enigmatic genomes across a large radiation of phyla.</title>
        <authorList>
            <person name="Brown C.T."/>
            <person name="Hug L.A."/>
            <person name="Thomas B.C."/>
            <person name="Sharon I."/>
            <person name="Castelle C.J."/>
            <person name="Singh A."/>
            <person name="Wilkins M.J."/>
            <person name="Williams K.H."/>
            <person name="Banfield J.F."/>
        </authorList>
    </citation>
    <scope>NUCLEOTIDE SEQUENCE [LARGE SCALE GENOMIC DNA]</scope>
</reference>
<dbReference type="Gene3D" id="3.40.50.150">
    <property type="entry name" value="Vaccinia Virus protein VP39"/>
    <property type="match status" value="1"/>
</dbReference>
<protein>
    <submittedName>
        <fullName evidence="1">Uncharacterized protein</fullName>
    </submittedName>
</protein>
<evidence type="ECO:0000313" key="1">
    <source>
        <dbReference type="EMBL" id="KKT73745.1"/>
    </source>
</evidence>
<gene>
    <name evidence="1" type="ORF">UW68_C0002G0014</name>
</gene>
<organism evidence="1 2">
    <name type="scientific">Candidatus Collierbacteria bacterium GW2011_GWB1_44_6</name>
    <dbReference type="NCBI Taxonomy" id="1618384"/>
    <lineage>
        <taxon>Bacteria</taxon>
        <taxon>Candidatus Collieribacteriota</taxon>
    </lineage>
</organism>
<comment type="caution">
    <text evidence="1">The sequence shown here is derived from an EMBL/GenBank/DDBJ whole genome shotgun (WGS) entry which is preliminary data.</text>
</comment>
<accession>A0A0G1JQP6</accession>
<evidence type="ECO:0000313" key="2">
    <source>
        <dbReference type="Proteomes" id="UP000034835"/>
    </source>
</evidence>
<dbReference type="AlphaFoldDB" id="A0A0G1JQP6"/>
<sequence length="608" mass="69602">MESSLPEKERFGVKYIIYSDFERTVKPIDQMMAATGLSSNELIGTDQQKTLIVGWIDQRTELAERYRIVVTETDFVPGKLASNIFDVRKVYDGLFLGMDGLYVLHSSLSNKKDPNISSLNEKWIELERQIDSTALTLSYSRKEGSDPEYDNKLDIVVRTIREISTFIEEIKDATTDEDIKVYLSRSMLAAQSITDSLKEIPISKKIREELREYSQGLRENGLSEMRIYQKEHIYKRELLQRYAGKKDIKSSSLVSSLFPELPFGKNSFDRILIPDTLSIRILHHMNLDDFNEVFTSISSILKEEGHATIFPIRNAPEKSQKFNRGALIGSLEALVVDSHGMVSWEIKNSDEEALEEVLIIKKHSSSNKEALEKALKYLEVINKENEKIVSNLSRWFKEGAKNLLDTGAILINDGVVFVRCLITPHLLADDTPIVLVSPDPVRQKTLGIGALHDSVYIDLVNESQKRGEEARKKMMDRFQFTDFTEAYLEFTPKENGCFLGKFDLSVKYYYGDLPHVFEDPKFLDKLVRIYNISSVGDTIQDLNIVKIIREANITSEINSRIKKMEDKMFSSSDITTYRRLATLAYIEGSLKPDSQAWNKLKELEAEFI</sequence>
<dbReference type="Proteomes" id="UP000034835">
    <property type="component" value="Unassembled WGS sequence"/>
</dbReference>
<dbReference type="EMBL" id="LCJG01000002">
    <property type="protein sequence ID" value="KKT73745.1"/>
    <property type="molecule type" value="Genomic_DNA"/>
</dbReference>
<dbReference type="InterPro" id="IPR029063">
    <property type="entry name" value="SAM-dependent_MTases_sf"/>
</dbReference>
<dbReference type="STRING" id="1618384.UW68_C0002G0014"/>
<name>A0A0G1JQP6_9BACT</name>
<proteinExistence type="predicted"/>